<comment type="caution">
    <text evidence="2">The sequence shown here is derived from an EMBL/GenBank/DDBJ whole genome shotgun (WGS) entry which is preliminary data.</text>
</comment>
<dbReference type="InterPro" id="IPR014820">
    <property type="entry name" value="PriCT_1"/>
</dbReference>
<dbReference type="Pfam" id="PF13148">
    <property type="entry name" value="DUF3987"/>
    <property type="match status" value="1"/>
</dbReference>
<dbReference type="SMART" id="SM00942">
    <property type="entry name" value="PriCT_1"/>
    <property type="match status" value="1"/>
</dbReference>
<dbReference type="Proteomes" id="UP000020773">
    <property type="component" value="Unassembled WGS sequence"/>
</dbReference>
<organism evidence="2 3">
    <name type="scientific">Bacteroides fragilis str. 3998T(B)3</name>
    <dbReference type="NCBI Taxonomy" id="1339316"/>
    <lineage>
        <taxon>Bacteria</taxon>
        <taxon>Pseudomonadati</taxon>
        <taxon>Bacteroidota</taxon>
        <taxon>Bacteroidia</taxon>
        <taxon>Bacteroidales</taxon>
        <taxon>Bacteroidaceae</taxon>
        <taxon>Bacteroides</taxon>
    </lineage>
</organism>
<name>A0A015U057_BACFG</name>
<reference evidence="2 3" key="1">
    <citation type="submission" date="2014-02" db="EMBL/GenBank/DDBJ databases">
        <authorList>
            <person name="Sears C."/>
            <person name="Carroll K."/>
            <person name="Sack B.R."/>
            <person name="Qadri F."/>
            <person name="Myers L.L."/>
            <person name="Chung G.-T."/>
            <person name="Escheverria P."/>
            <person name="Fraser C.M."/>
            <person name="Sadzewicz L."/>
            <person name="Shefchek K.A."/>
            <person name="Tallon L."/>
            <person name="Das S.P."/>
            <person name="Daugherty S."/>
            <person name="Mongodin E.F."/>
        </authorList>
    </citation>
    <scope>NUCLEOTIDE SEQUENCE [LARGE SCALE GENOMIC DNA]</scope>
    <source>
        <strain evidence="3">3998T(B)3</strain>
    </source>
</reference>
<feature type="domain" description="Primase C-terminal 1" evidence="1">
    <location>
        <begin position="229"/>
        <end position="295"/>
    </location>
</feature>
<gene>
    <name evidence="2" type="ORF">M125_3285</name>
</gene>
<dbReference type="EMBL" id="JGDB01000202">
    <property type="protein sequence ID" value="EXY90039.1"/>
    <property type="molecule type" value="Genomic_DNA"/>
</dbReference>
<sequence>MKKREFKISFFLHVWEKKAEEISLEEFHNDLRGARWKVLAESYRRWMRTGMTEEGKRLKGALNAVVVAGKCRGGHAANQVTELNGLALFDFDHCLEMLAGMKEKAGALPYVVGAFVSISGEGLKLIVRIDAENAGQYAVAYPVVARELERVLGHPCDMSCRDLGRACYASYDPEAYYNPGAGVFPWREQVDGLLQAEGECSAQSVGKACPAGVASEAGDGFMQVFLNDFDARNPFVAGGGHAFVLKLGRVARYKGFSPEEMRLLQKAVVEKYAQADFGSGEIEKTLSSGYQYVSARKADAMTTDLGPKVQGPFYGMPEEEEEEDLEDILFGKSEGFRRSAPYFPDEVFEHLPALLAEGVRVAGSPRERDMLLAAMIVNISACLPEVRLLYDQMYYSPHLYYMVIAHAGGGKGVVGLAGMLPAEIHKFYEKQNDEVRLVYDKAFFEWELEQKKAQAEKRSPDFALRPREPLRKLLMLSPNVSKSLIISALEESGKLGCCINATELDMVSGAIRNECGKHDDVFRAAFQHEVVSADFKVNGRQVVARHPRLALCLAGTPNQLVRFIPSLENGLYSRFLIYTGQSAWEWRSAAPRAGCEDHRAVFARLSARLLELHQFLLQSPTEVTFTPGQWEEHTLRFASHLSEVVNERDDSPGAIVLRHGLMASRIACVLTALRKGECAWAMPEYACSDEDFHTAMLMTDVLLEHSLLLSTCMQKSESKPKPLKPYFRLRPVLQVISGTFTFTQVVDKAVEMGIPKTTAKRLFRKTVELKLVVKEGDVYRKTTRSWGAGIP</sequence>
<dbReference type="PATRIC" id="fig|1339316.3.peg.3122"/>
<accession>A0A015U057</accession>
<proteinExistence type="predicted"/>
<evidence type="ECO:0000313" key="2">
    <source>
        <dbReference type="EMBL" id="EXY90039.1"/>
    </source>
</evidence>
<protein>
    <submittedName>
        <fullName evidence="2">VirE N-terminal domain protein</fullName>
    </submittedName>
</protein>
<dbReference type="RefSeq" id="WP_042971562.1">
    <property type="nucleotide sequence ID" value="NZ_JGDB01000202.1"/>
</dbReference>
<evidence type="ECO:0000259" key="1">
    <source>
        <dbReference type="SMART" id="SM00942"/>
    </source>
</evidence>
<dbReference type="InterPro" id="IPR014907">
    <property type="entry name" value="BT4734-like_N"/>
</dbReference>
<dbReference type="AlphaFoldDB" id="A0A015U057"/>
<dbReference type="InterPro" id="IPR025048">
    <property type="entry name" value="DUF3987"/>
</dbReference>
<evidence type="ECO:0000313" key="3">
    <source>
        <dbReference type="Proteomes" id="UP000020773"/>
    </source>
</evidence>
<dbReference type="Pfam" id="PF08800">
    <property type="entry name" value="BT4734-like_N"/>
    <property type="match status" value="1"/>
</dbReference>